<feature type="compositionally biased region" description="Polar residues" evidence="3">
    <location>
        <begin position="610"/>
        <end position="622"/>
    </location>
</feature>
<feature type="compositionally biased region" description="Low complexity" evidence="3">
    <location>
        <begin position="1269"/>
        <end position="1286"/>
    </location>
</feature>
<feature type="domain" description="ZU5" evidence="7">
    <location>
        <begin position="1438"/>
        <end position="1576"/>
    </location>
</feature>
<dbReference type="InterPro" id="IPR036028">
    <property type="entry name" value="SH3-like_dom_sf"/>
</dbReference>
<dbReference type="SUPFAM" id="SSF50044">
    <property type="entry name" value="SH3-domain"/>
    <property type="match status" value="1"/>
</dbReference>
<feature type="compositionally biased region" description="Basic and acidic residues" evidence="3">
    <location>
        <begin position="1238"/>
        <end position="1252"/>
    </location>
</feature>
<feature type="compositionally biased region" description="Pro residues" evidence="3">
    <location>
        <begin position="1168"/>
        <end position="1180"/>
    </location>
</feature>
<dbReference type="PROSITE" id="PS50002">
    <property type="entry name" value="SH3"/>
    <property type="match status" value="1"/>
</dbReference>
<dbReference type="GO" id="GO:0005923">
    <property type="term" value="C:bicellular tight junction"/>
    <property type="evidence" value="ECO:0007669"/>
    <property type="project" value="TreeGrafter"/>
</dbReference>
<feature type="region of interest" description="Disordered" evidence="3">
    <location>
        <begin position="1112"/>
        <end position="1149"/>
    </location>
</feature>
<sequence length="1576" mass="172709">MIMDSMNGALSDSAVLPDNLGALQNVDLPLLLTALLHNGTLTPAEQQVVQHEGTKPRQCHALLQIICSKGLTAMESFLKYTAMHQLQQYPFPNGYKQDGFMTNGYPAFEKPADGVQTVTGKNEQDQASKSTPHFSSTSQSATDSINPERRSQLGNFSNSNAAEGGFATSSSLQDEIAKAMEDKFGPNMSVRIPPNYVSSDQLDGATFEHKALPSIPEFGLANGYPMPMKSPKLPNRNVDLSSLPPNSMVSQLLQAHCSNQQSTSKMNNGSQAQEGIDGGSVGGGGLANEEPDTLYEFHEVSLTKLPPYGFGIAVSGGRDNPHFANGDPSIAVSDVLKTGPAEGRLFINDRIITVNGTNLENVDYSYAITVLKDSPTVVNLLIKRKAAAAGPPLTPGTTRYAATTYTVNLPKPTGTSKKKEEVFGGLVLGCILYVKDITNRTLVDAHGIQIGDTVLRIGNTPVDHLPFNEVKKVLEKRPKDRLQMVFQRPRGTRSAVVPSSHPNTPSVNQHRRQSSQNVYTELPTKTDNHVRQKSVDSMEGRLVNPNRERGGNHAVRSASMNLNLTKPTVDVSSPLAQRISVPLLSLSQRSPADTSALYMQSPRVEASLLNETPQANSPPSSFRRQEADGASAQDAISMSSDWRFPDPRFVTFRKDGSVGLRLTGGNEAGIFIMSAQANSPAALAGLMPGDKILKVNDKDMKGVTREEAVLFLLNLTEQIEMVVQHRKQEYDYIISSQIGDSFYIKTHFNYDPENKTDISFQTGDTFRVLDTLHTGSVGSWFVVKIGPNKVESVRGNIPSASRAEGLAKTLKNGSKGSKLYSNTLADRIRRRSRRAKSLTKDQWDEVAYAAVETKFPAYERIILKMPHFQRPVVFFGPLADIAREKLIKEQPEKFASPQMDVSGGSEEKSGIVRLSAIRQFMSQNKHCVLDVTCPAVDRLNYAQMYPIVIYTKAESKDVVKEIRMVAESKRKSTKKLIIEAQKLEKSSAFLFTGVVPIKSKTTWFKSICELIEQQQQSPIWMSEKQPETALADDFLFPMASSSSYSCASSGPESDAENMYDRPPVPPPRRLSKDELMVNGVQNAVRSPPAALSQINGPPRSARELRPTEAIYKHSPSLSTSSSSEYKENRGPSQTYQAFPFNPNQGEQFDPSHINLFATLRTHRHAGPPSLPRRPRPPPITVPSSSEERFAGKPTNSRSFADLPTVSNGKPSTSGTYEDPKAYDPYRISSSRSSVEHTMTLDRSRHREPRRSPQEGSPNMTSPSKLSLVPHQHTSPHSSSSNGYPSPNDIYGTRHPSIKEEPLAPPLPPKPKYLTNGRLKMFQQNGQSHVENGGFNPHATYSEPSPTKGAMRPNCTDSNGALFRPTRKNSMRPYLEPIDTSGNGNTAHKLNGHRTSYHDAFAFADDDRSSASPSQMNFPPPPDDFLNSPKKLNAPEVIAEVRGFFDHHGGVLLSEDTGVSLTIPPGALPVGLRQEVYFKVCREDNILSTLDREKGERLLSPCVLCGPSGLTFLKPLELKLPHSANSSPSTGSFSSGKSPRLPNGSLNGNHDDIYQNKFSQSPKVPNGNSVSVYVDHF</sequence>
<feature type="compositionally biased region" description="Polar residues" evidence="3">
    <location>
        <begin position="500"/>
        <end position="523"/>
    </location>
</feature>
<dbReference type="Gene3D" id="3.40.50.300">
    <property type="entry name" value="P-loop containing nucleotide triphosphate hydrolases"/>
    <property type="match status" value="1"/>
</dbReference>
<feature type="domain" description="Guanylate kinase-like" evidence="5">
    <location>
        <begin position="912"/>
        <end position="1012"/>
    </location>
</feature>
<feature type="region of interest" description="Disordered" evidence="3">
    <location>
        <begin position="118"/>
        <end position="166"/>
    </location>
</feature>
<feature type="compositionally biased region" description="Polar residues" evidence="3">
    <location>
        <begin position="118"/>
        <end position="145"/>
    </location>
</feature>
<dbReference type="InterPro" id="IPR008145">
    <property type="entry name" value="GK/Ca_channel_bsu"/>
</dbReference>
<proteinExistence type="predicted"/>
<dbReference type="Gene3D" id="2.60.220.30">
    <property type="match status" value="1"/>
</dbReference>
<dbReference type="InterPro" id="IPR011029">
    <property type="entry name" value="DEATH-like_dom_sf"/>
</dbReference>
<dbReference type="InterPro" id="IPR001478">
    <property type="entry name" value="PDZ"/>
</dbReference>
<feature type="compositionally biased region" description="Basic and acidic residues" evidence="3">
    <location>
        <begin position="524"/>
        <end position="539"/>
    </location>
</feature>
<organism evidence="8 9">
    <name type="scientific">Ramazzottius varieornatus</name>
    <name type="common">Water bear</name>
    <name type="synonym">Tardigrade</name>
    <dbReference type="NCBI Taxonomy" id="947166"/>
    <lineage>
        <taxon>Eukaryota</taxon>
        <taxon>Metazoa</taxon>
        <taxon>Ecdysozoa</taxon>
        <taxon>Tardigrada</taxon>
        <taxon>Eutardigrada</taxon>
        <taxon>Parachela</taxon>
        <taxon>Hypsibioidea</taxon>
        <taxon>Ramazzottiidae</taxon>
        <taxon>Ramazzottius</taxon>
    </lineage>
</organism>
<dbReference type="SMART" id="SM00218">
    <property type="entry name" value="ZU5"/>
    <property type="match status" value="1"/>
</dbReference>
<dbReference type="InterPro" id="IPR036034">
    <property type="entry name" value="PDZ_sf"/>
</dbReference>
<dbReference type="SMART" id="SM00072">
    <property type="entry name" value="GuKc"/>
    <property type="match status" value="1"/>
</dbReference>
<feature type="compositionally biased region" description="Polar residues" evidence="3">
    <location>
        <begin position="1227"/>
        <end position="1236"/>
    </location>
</feature>
<feature type="compositionally biased region" description="Polar residues" evidence="3">
    <location>
        <begin position="1130"/>
        <end position="1146"/>
    </location>
</feature>
<feature type="domain" description="SH3" evidence="4">
    <location>
        <begin position="739"/>
        <end position="807"/>
    </location>
</feature>
<dbReference type="Gene3D" id="1.10.533.10">
    <property type="entry name" value="Death Domain, Fas"/>
    <property type="match status" value="1"/>
</dbReference>
<dbReference type="Gene3D" id="2.30.30.40">
    <property type="entry name" value="SH3 Domains"/>
    <property type="match status" value="1"/>
</dbReference>
<evidence type="ECO:0000259" key="7">
    <source>
        <dbReference type="PROSITE" id="PS51145"/>
    </source>
</evidence>
<accession>A0A1D1UVW5</accession>
<dbReference type="GO" id="GO:0050839">
    <property type="term" value="F:cell adhesion molecule binding"/>
    <property type="evidence" value="ECO:0007669"/>
    <property type="project" value="TreeGrafter"/>
</dbReference>
<dbReference type="InterPro" id="IPR000906">
    <property type="entry name" value="ZU5_dom"/>
</dbReference>
<dbReference type="CDD" id="cd06729">
    <property type="entry name" value="PDZ3_ZO1-like_domain"/>
    <property type="match status" value="1"/>
</dbReference>
<comment type="caution">
    <text evidence="8">The sequence shown here is derived from an EMBL/GenBank/DDBJ whole genome shotgun (WGS) entry which is preliminary data.</text>
</comment>
<dbReference type="Pfam" id="PF00595">
    <property type="entry name" value="PDZ"/>
    <property type="match status" value="2"/>
</dbReference>
<feature type="domain" description="PDZ" evidence="6">
    <location>
        <begin position="299"/>
        <end position="386"/>
    </location>
</feature>
<dbReference type="Pfam" id="PF00791">
    <property type="entry name" value="ZU5"/>
    <property type="match status" value="1"/>
</dbReference>
<feature type="compositionally biased region" description="Polar residues" evidence="3">
    <location>
        <begin position="1253"/>
        <end position="1264"/>
    </location>
</feature>
<evidence type="ECO:0000256" key="1">
    <source>
        <dbReference type="ARBA" id="ARBA00022443"/>
    </source>
</evidence>
<feature type="compositionally biased region" description="Low complexity" evidence="3">
    <location>
        <begin position="1522"/>
        <end position="1537"/>
    </location>
</feature>
<dbReference type="SMART" id="SM00228">
    <property type="entry name" value="PDZ"/>
    <property type="match status" value="3"/>
</dbReference>
<name>A0A1D1UVW5_RAMVA</name>
<feature type="region of interest" description="Disordered" evidence="3">
    <location>
        <begin position="1045"/>
        <end position="1071"/>
    </location>
</feature>
<feature type="region of interest" description="Disordered" evidence="3">
    <location>
        <begin position="1522"/>
        <end position="1566"/>
    </location>
</feature>
<dbReference type="STRING" id="947166.A0A1D1UVW5"/>
<dbReference type="PANTHER" id="PTHR13865">
    <property type="entry name" value="TIGHT JUNCTION PROTEIN"/>
    <property type="match status" value="1"/>
</dbReference>
<dbReference type="Pfam" id="PF00625">
    <property type="entry name" value="Guanylate_kin"/>
    <property type="match status" value="1"/>
</dbReference>
<dbReference type="CDD" id="cd01671">
    <property type="entry name" value="CARD"/>
    <property type="match status" value="1"/>
</dbReference>
<dbReference type="SUPFAM" id="SSF52540">
    <property type="entry name" value="P-loop containing nucleoside triphosphate hydrolases"/>
    <property type="match status" value="1"/>
</dbReference>
<dbReference type="Pfam" id="PF07653">
    <property type="entry name" value="SH3_2"/>
    <property type="match status" value="1"/>
</dbReference>
<dbReference type="GO" id="GO:0098609">
    <property type="term" value="P:cell-cell adhesion"/>
    <property type="evidence" value="ECO:0007669"/>
    <property type="project" value="TreeGrafter"/>
</dbReference>
<dbReference type="GO" id="GO:0005886">
    <property type="term" value="C:plasma membrane"/>
    <property type="evidence" value="ECO:0007669"/>
    <property type="project" value="TreeGrafter"/>
</dbReference>
<protein>
    <recommendedName>
        <fullName evidence="10">Tight junction protein ZO-1</fullName>
    </recommendedName>
</protein>
<evidence type="ECO:0000259" key="5">
    <source>
        <dbReference type="PROSITE" id="PS50052"/>
    </source>
</evidence>
<dbReference type="Proteomes" id="UP000186922">
    <property type="component" value="Unassembled WGS sequence"/>
</dbReference>
<evidence type="ECO:0000259" key="6">
    <source>
        <dbReference type="PROSITE" id="PS50106"/>
    </source>
</evidence>
<dbReference type="Gene3D" id="2.30.42.10">
    <property type="match status" value="3"/>
</dbReference>
<dbReference type="InterPro" id="IPR001452">
    <property type="entry name" value="SH3_domain"/>
</dbReference>
<dbReference type="CDD" id="cd06727">
    <property type="entry name" value="PDZ1_ZO1-like"/>
    <property type="match status" value="1"/>
</dbReference>
<feature type="region of interest" description="Disordered" evidence="3">
    <location>
        <begin position="610"/>
        <end position="637"/>
    </location>
</feature>
<dbReference type="SUPFAM" id="SSF50156">
    <property type="entry name" value="PDZ domain-like"/>
    <property type="match status" value="3"/>
</dbReference>
<gene>
    <name evidence="8" type="primary">RvY_04671-1</name>
    <name evidence="8" type="synonym">RvY_04671.1</name>
    <name evidence="8" type="ORF">RvY_04671</name>
</gene>
<feature type="region of interest" description="Disordered" evidence="3">
    <location>
        <begin position="487"/>
        <end position="561"/>
    </location>
</feature>
<dbReference type="InterPro" id="IPR027417">
    <property type="entry name" value="P-loop_NTPase"/>
</dbReference>
<reference evidence="8 9" key="1">
    <citation type="journal article" date="2016" name="Nat. Commun.">
        <title>Extremotolerant tardigrade genome and improved radiotolerance of human cultured cells by tardigrade-unique protein.</title>
        <authorList>
            <person name="Hashimoto T."/>
            <person name="Horikawa D.D."/>
            <person name="Saito Y."/>
            <person name="Kuwahara H."/>
            <person name="Kozuka-Hata H."/>
            <person name="Shin-I T."/>
            <person name="Minakuchi Y."/>
            <person name="Ohishi K."/>
            <person name="Motoyama A."/>
            <person name="Aizu T."/>
            <person name="Enomoto A."/>
            <person name="Kondo K."/>
            <person name="Tanaka S."/>
            <person name="Hara Y."/>
            <person name="Koshikawa S."/>
            <person name="Sagara H."/>
            <person name="Miura T."/>
            <person name="Yokobori S."/>
            <person name="Miyagawa K."/>
            <person name="Suzuki Y."/>
            <person name="Kubo T."/>
            <person name="Oyama M."/>
            <person name="Kohara Y."/>
            <person name="Fujiyama A."/>
            <person name="Arakawa K."/>
            <person name="Katayama T."/>
            <person name="Toyoda A."/>
            <person name="Kunieda T."/>
        </authorList>
    </citation>
    <scope>NUCLEOTIDE SEQUENCE [LARGE SCALE GENOMIC DNA]</scope>
    <source>
        <strain evidence="8 9">YOKOZUNA-1</strain>
    </source>
</reference>
<feature type="region of interest" description="Disordered" evidence="3">
    <location>
        <begin position="1326"/>
        <end position="1385"/>
    </location>
</feature>
<dbReference type="GO" id="GO:0150105">
    <property type="term" value="P:protein localization to cell-cell junction"/>
    <property type="evidence" value="ECO:0007669"/>
    <property type="project" value="TreeGrafter"/>
</dbReference>
<dbReference type="PANTHER" id="PTHR13865:SF28">
    <property type="entry name" value="POLYCHAETOID, ISOFORM O"/>
    <property type="match status" value="1"/>
</dbReference>
<feature type="compositionally biased region" description="Low complexity" evidence="3">
    <location>
        <begin position="1114"/>
        <end position="1123"/>
    </location>
</feature>
<dbReference type="PROSITE" id="PS50106">
    <property type="entry name" value="PDZ"/>
    <property type="match status" value="2"/>
</dbReference>
<feature type="region of interest" description="Disordered" evidence="3">
    <location>
        <begin position="1163"/>
        <end position="1314"/>
    </location>
</feature>
<feature type="compositionally biased region" description="Polar residues" evidence="3">
    <location>
        <begin position="1193"/>
        <end position="1215"/>
    </location>
</feature>
<evidence type="ECO:0000256" key="2">
    <source>
        <dbReference type="PROSITE-ProRule" id="PRU00192"/>
    </source>
</evidence>
<dbReference type="EMBL" id="BDGG01000002">
    <property type="protein sequence ID" value="GAU92615.1"/>
    <property type="molecule type" value="Genomic_DNA"/>
</dbReference>
<evidence type="ECO:0000259" key="4">
    <source>
        <dbReference type="PROSITE" id="PS50002"/>
    </source>
</evidence>
<dbReference type="PROSITE" id="PS51145">
    <property type="entry name" value="ZU5"/>
    <property type="match status" value="1"/>
</dbReference>
<feature type="domain" description="PDZ" evidence="6">
    <location>
        <begin position="654"/>
        <end position="727"/>
    </location>
</feature>
<feature type="compositionally biased region" description="Polar residues" evidence="3">
    <location>
        <begin position="1555"/>
        <end position="1566"/>
    </location>
</feature>
<dbReference type="InterPro" id="IPR008144">
    <property type="entry name" value="Guanylate_kin-like_dom"/>
</dbReference>
<evidence type="ECO:0000313" key="9">
    <source>
        <dbReference type="Proteomes" id="UP000186922"/>
    </source>
</evidence>
<feature type="compositionally biased region" description="Polar residues" evidence="3">
    <location>
        <begin position="152"/>
        <end position="166"/>
    </location>
</feature>
<dbReference type="SUPFAM" id="SSF47986">
    <property type="entry name" value="DEATH domain"/>
    <property type="match status" value="1"/>
</dbReference>
<dbReference type="PROSITE" id="PS50052">
    <property type="entry name" value="GUANYLATE_KINASE_2"/>
    <property type="match status" value="1"/>
</dbReference>
<keyword evidence="1 2" id="KW-0728">SH3 domain</keyword>
<keyword evidence="9" id="KW-1185">Reference proteome</keyword>
<dbReference type="OrthoDB" id="418634at2759"/>
<dbReference type="GO" id="GO:0045216">
    <property type="term" value="P:cell-cell junction organization"/>
    <property type="evidence" value="ECO:0007669"/>
    <property type="project" value="TreeGrafter"/>
</dbReference>
<evidence type="ECO:0000256" key="3">
    <source>
        <dbReference type="SAM" id="MobiDB-lite"/>
    </source>
</evidence>
<evidence type="ECO:0000313" key="8">
    <source>
        <dbReference type="EMBL" id="GAU92615.1"/>
    </source>
</evidence>
<evidence type="ECO:0008006" key="10">
    <source>
        <dbReference type="Google" id="ProtNLM"/>
    </source>
</evidence>